<proteinExistence type="inferred from homology"/>
<dbReference type="CDD" id="cd03349">
    <property type="entry name" value="LbH_XAT"/>
    <property type="match status" value="1"/>
</dbReference>
<evidence type="ECO:0000313" key="4">
    <source>
        <dbReference type="Proteomes" id="UP000199372"/>
    </source>
</evidence>
<name>A0A1H8GPL3_9RHOB</name>
<protein>
    <submittedName>
        <fullName evidence="3">Virginiamycin A acetyltransferase</fullName>
    </submittedName>
</protein>
<dbReference type="InterPro" id="IPR001451">
    <property type="entry name" value="Hexapep"/>
</dbReference>
<dbReference type="Proteomes" id="UP000199372">
    <property type="component" value="Unassembled WGS sequence"/>
</dbReference>
<feature type="region of interest" description="Disordered" evidence="2">
    <location>
        <begin position="1"/>
        <end position="25"/>
    </location>
</feature>
<evidence type="ECO:0000313" key="3">
    <source>
        <dbReference type="EMBL" id="SEN46061.1"/>
    </source>
</evidence>
<dbReference type="PANTHER" id="PTHR43300:SF11">
    <property type="entry name" value="ACETYLTRANSFERASE RV3034C-RELATED"/>
    <property type="match status" value="1"/>
</dbReference>
<dbReference type="Gene3D" id="2.160.10.10">
    <property type="entry name" value="Hexapeptide repeat proteins"/>
    <property type="match status" value="1"/>
</dbReference>
<dbReference type="InterPro" id="IPR050179">
    <property type="entry name" value="Trans_hexapeptide_repeat"/>
</dbReference>
<evidence type="ECO:0000256" key="1">
    <source>
        <dbReference type="ARBA" id="ARBA00007274"/>
    </source>
</evidence>
<dbReference type="SUPFAM" id="SSF51161">
    <property type="entry name" value="Trimeric LpxA-like enzymes"/>
    <property type="match status" value="1"/>
</dbReference>
<dbReference type="OrthoDB" id="9815592at2"/>
<dbReference type="InterPro" id="IPR011004">
    <property type="entry name" value="Trimer_LpxA-like_sf"/>
</dbReference>
<keyword evidence="4" id="KW-1185">Reference proteome</keyword>
<dbReference type="AlphaFoldDB" id="A0A1H8GPL3"/>
<accession>A0A1H8GPL3</accession>
<dbReference type="GO" id="GO:0016740">
    <property type="term" value="F:transferase activity"/>
    <property type="evidence" value="ECO:0007669"/>
    <property type="project" value="UniProtKB-KW"/>
</dbReference>
<gene>
    <name evidence="3" type="ORF">SAMN04488011_104166</name>
</gene>
<organism evidence="3 4">
    <name type="scientific">Palleronia pelagia</name>
    <dbReference type="NCBI Taxonomy" id="387096"/>
    <lineage>
        <taxon>Bacteria</taxon>
        <taxon>Pseudomonadati</taxon>
        <taxon>Pseudomonadota</taxon>
        <taxon>Alphaproteobacteria</taxon>
        <taxon>Rhodobacterales</taxon>
        <taxon>Roseobacteraceae</taxon>
        <taxon>Palleronia</taxon>
    </lineage>
</organism>
<dbReference type="RefSeq" id="WP_091845400.1">
    <property type="nucleotide sequence ID" value="NZ_FOCM01000004.1"/>
</dbReference>
<evidence type="ECO:0000256" key="2">
    <source>
        <dbReference type="SAM" id="MobiDB-lite"/>
    </source>
</evidence>
<dbReference type="PANTHER" id="PTHR43300">
    <property type="entry name" value="ACETYLTRANSFERASE"/>
    <property type="match status" value="1"/>
</dbReference>
<comment type="similarity">
    <text evidence="1">Belongs to the transferase hexapeptide repeat family.</text>
</comment>
<dbReference type="Pfam" id="PF00132">
    <property type="entry name" value="Hexapep"/>
    <property type="match status" value="1"/>
</dbReference>
<sequence>MQDTPSRASLPDATATHPITLPDGTAHQGTVHLSRVLDHPNIVVGDYTYASATPPPEDWAASLAPYLYPGAPDRLVIGRFCQIAEGTRFITASANHATRGISTYPFPVFDPATLTGYSPDRRDIVLGHDVWTGYGSLITPGARIGSGAIIGAGSVVRGEIPAYAVATGNPARVVRMRFDAPTVARLLDLAWWDWPTERIAQAAGALQAGDVAALARLAP</sequence>
<dbReference type="EMBL" id="FOCM01000004">
    <property type="protein sequence ID" value="SEN46061.1"/>
    <property type="molecule type" value="Genomic_DNA"/>
</dbReference>
<reference evidence="4" key="1">
    <citation type="submission" date="2016-10" db="EMBL/GenBank/DDBJ databases">
        <authorList>
            <person name="Varghese N."/>
            <person name="Submissions S."/>
        </authorList>
    </citation>
    <scope>NUCLEOTIDE SEQUENCE [LARGE SCALE GENOMIC DNA]</scope>
    <source>
        <strain evidence="4">DSM 26893</strain>
    </source>
</reference>
<keyword evidence="3" id="KW-0808">Transferase</keyword>